<keyword evidence="4" id="KW-0862">Zinc</keyword>
<evidence type="ECO:0000256" key="1">
    <source>
        <dbReference type="ARBA" id="ARBA00004123"/>
    </source>
</evidence>
<dbReference type="PANTHER" id="PTHR31251:SF208">
    <property type="entry name" value="SQUAMOSA PROMOTER-BINDING-LIKE PROTEIN 18"/>
    <property type="match status" value="1"/>
</dbReference>
<evidence type="ECO:0000313" key="14">
    <source>
        <dbReference type="Proteomes" id="UP000245207"/>
    </source>
</evidence>
<keyword evidence="14" id="KW-1185">Reference proteome</keyword>
<evidence type="ECO:0000256" key="6">
    <source>
        <dbReference type="ARBA" id="ARBA00023125"/>
    </source>
</evidence>
<name>A0A2U1N778_ARTAN</name>
<keyword evidence="6" id="KW-0238">DNA-binding</keyword>
<dbReference type="InterPro" id="IPR036893">
    <property type="entry name" value="SBP_sf"/>
</dbReference>
<proteinExistence type="predicted"/>
<dbReference type="OrthoDB" id="514967at2759"/>
<protein>
    <submittedName>
        <fullName evidence="13">SBP-like protein</fullName>
    </submittedName>
</protein>
<comment type="subcellular location">
    <subcellularLocation>
        <location evidence="1">Nucleus</location>
    </subcellularLocation>
</comment>
<evidence type="ECO:0000256" key="3">
    <source>
        <dbReference type="ARBA" id="ARBA00022771"/>
    </source>
</evidence>
<comment type="caution">
    <text evidence="13">The sequence shown here is derived from an EMBL/GenBank/DDBJ whole genome shotgun (WGS) entry which is preliminary data.</text>
</comment>
<feature type="compositionally biased region" description="Low complexity" evidence="11">
    <location>
        <begin position="49"/>
        <end position="60"/>
    </location>
</feature>
<keyword evidence="2" id="KW-0479">Metal-binding</keyword>
<keyword evidence="8" id="KW-0539">Nucleus</keyword>
<dbReference type="PROSITE" id="PS51141">
    <property type="entry name" value="ZF_SBP"/>
    <property type="match status" value="1"/>
</dbReference>
<evidence type="ECO:0000256" key="7">
    <source>
        <dbReference type="ARBA" id="ARBA00023163"/>
    </source>
</evidence>
<evidence type="ECO:0000256" key="8">
    <source>
        <dbReference type="ARBA" id="ARBA00023242"/>
    </source>
</evidence>
<evidence type="ECO:0000256" key="5">
    <source>
        <dbReference type="ARBA" id="ARBA00023015"/>
    </source>
</evidence>
<evidence type="ECO:0000256" key="2">
    <source>
        <dbReference type="ARBA" id="ARBA00022723"/>
    </source>
</evidence>
<dbReference type="STRING" id="35608.A0A2U1N778"/>
<keyword evidence="3 10" id="KW-0863">Zinc-finger</keyword>
<dbReference type="PANTHER" id="PTHR31251">
    <property type="entry name" value="SQUAMOSA PROMOTER-BINDING-LIKE PROTEIN 4"/>
    <property type="match status" value="1"/>
</dbReference>
<feature type="region of interest" description="Disordered" evidence="11">
    <location>
        <begin position="29"/>
        <end position="71"/>
    </location>
</feature>
<dbReference type="AlphaFoldDB" id="A0A2U1N778"/>
<dbReference type="EMBL" id="PKPP01003459">
    <property type="protein sequence ID" value="PWA69349.1"/>
    <property type="molecule type" value="Genomic_DNA"/>
</dbReference>
<keyword evidence="7" id="KW-0804">Transcription</keyword>
<evidence type="ECO:0000313" key="13">
    <source>
        <dbReference type="EMBL" id="PWA69349.1"/>
    </source>
</evidence>
<evidence type="ECO:0000256" key="4">
    <source>
        <dbReference type="ARBA" id="ARBA00022833"/>
    </source>
</evidence>
<organism evidence="13 14">
    <name type="scientific">Artemisia annua</name>
    <name type="common">Sweet wormwood</name>
    <dbReference type="NCBI Taxonomy" id="35608"/>
    <lineage>
        <taxon>Eukaryota</taxon>
        <taxon>Viridiplantae</taxon>
        <taxon>Streptophyta</taxon>
        <taxon>Embryophyta</taxon>
        <taxon>Tracheophyta</taxon>
        <taxon>Spermatophyta</taxon>
        <taxon>Magnoliopsida</taxon>
        <taxon>eudicotyledons</taxon>
        <taxon>Gunneridae</taxon>
        <taxon>Pentapetalae</taxon>
        <taxon>asterids</taxon>
        <taxon>campanulids</taxon>
        <taxon>Asterales</taxon>
        <taxon>Asteraceae</taxon>
        <taxon>Asteroideae</taxon>
        <taxon>Anthemideae</taxon>
        <taxon>Artemisiinae</taxon>
        <taxon>Artemisia</taxon>
    </lineage>
</organism>
<comment type="function">
    <text evidence="9">Probable transcriptional factor. Binds to the promoter of the SQUAMOSA gene.</text>
</comment>
<dbReference type="Pfam" id="PF03110">
    <property type="entry name" value="SBP"/>
    <property type="match status" value="1"/>
</dbReference>
<gene>
    <name evidence="13" type="ORF">CTI12_AA298750</name>
</gene>
<dbReference type="SUPFAM" id="SSF103612">
    <property type="entry name" value="SBT domain"/>
    <property type="match status" value="1"/>
</dbReference>
<evidence type="ECO:0000259" key="12">
    <source>
        <dbReference type="PROSITE" id="PS51141"/>
    </source>
</evidence>
<dbReference type="GO" id="GO:0008270">
    <property type="term" value="F:zinc ion binding"/>
    <property type="evidence" value="ECO:0007669"/>
    <property type="project" value="UniProtKB-KW"/>
</dbReference>
<dbReference type="GO" id="GO:0005634">
    <property type="term" value="C:nucleus"/>
    <property type="evidence" value="ECO:0007669"/>
    <property type="project" value="UniProtKB-SubCell"/>
</dbReference>
<evidence type="ECO:0000256" key="10">
    <source>
        <dbReference type="PROSITE-ProRule" id="PRU00470"/>
    </source>
</evidence>
<dbReference type="InterPro" id="IPR044817">
    <property type="entry name" value="SBP-like"/>
</dbReference>
<dbReference type="FunFam" id="4.10.1100.10:FF:000001">
    <property type="entry name" value="Squamosa promoter-binding-like protein 14"/>
    <property type="match status" value="1"/>
</dbReference>
<dbReference type="Proteomes" id="UP000245207">
    <property type="component" value="Unassembled WGS sequence"/>
</dbReference>
<dbReference type="Gene3D" id="4.10.1100.10">
    <property type="entry name" value="Transcription factor, SBP-box domain"/>
    <property type="match status" value="1"/>
</dbReference>
<evidence type="ECO:0000256" key="9">
    <source>
        <dbReference type="ARBA" id="ARBA00056472"/>
    </source>
</evidence>
<sequence>MDWIFKASSSWDFDEFDVMDDTSIIGNSQNMESFDVDQGSGIFGDGQKRSTMSSSPPGSSKKPRGHASEKPASCLVDGCIADLSSCRDYHRRHRVCETHSKTPVVTIGGKDQRFCQQCSRFHLLGEFDEVKRSCRKRLDGHNRRRRKPRTDSMYLNYGSYLANHQGTKLLNFGGSPAYTTTFGSSLTWPSEEKFNQKLHVAVEQTTPSTSYARARERKFPFLLDTDSDQVNHMFSGTTFQHTSASAHLLLEPKGALSLLSNHKIHHVHASESGPNNLIQPPGTALQFNGSLNQHLNPHLPLRNVTSGHATNHLIGMIHFRADALLENEAAKVLSFSWE</sequence>
<evidence type="ECO:0000256" key="11">
    <source>
        <dbReference type="SAM" id="MobiDB-lite"/>
    </source>
</evidence>
<dbReference type="InterPro" id="IPR004333">
    <property type="entry name" value="SBP_dom"/>
</dbReference>
<accession>A0A2U1N778</accession>
<dbReference type="GO" id="GO:0003677">
    <property type="term" value="F:DNA binding"/>
    <property type="evidence" value="ECO:0007669"/>
    <property type="project" value="UniProtKB-KW"/>
</dbReference>
<keyword evidence="5" id="KW-0805">Transcription regulation</keyword>
<feature type="domain" description="SBP-type" evidence="12">
    <location>
        <begin position="71"/>
        <end position="148"/>
    </location>
</feature>
<reference evidence="13 14" key="1">
    <citation type="journal article" date="2018" name="Mol. Plant">
        <title>The genome of Artemisia annua provides insight into the evolution of Asteraceae family and artemisinin biosynthesis.</title>
        <authorList>
            <person name="Shen Q."/>
            <person name="Zhang L."/>
            <person name="Liao Z."/>
            <person name="Wang S."/>
            <person name="Yan T."/>
            <person name="Shi P."/>
            <person name="Liu M."/>
            <person name="Fu X."/>
            <person name="Pan Q."/>
            <person name="Wang Y."/>
            <person name="Lv Z."/>
            <person name="Lu X."/>
            <person name="Zhang F."/>
            <person name="Jiang W."/>
            <person name="Ma Y."/>
            <person name="Chen M."/>
            <person name="Hao X."/>
            <person name="Li L."/>
            <person name="Tang Y."/>
            <person name="Lv G."/>
            <person name="Zhou Y."/>
            <person name="Sun X."/>
            <person name="Brodelius P.E."/>
            <person name="Rose J.K.C."/>
            <person name="Tang K."/>
        </authorList>
    </citation>
    <scope>NUCLEOTIDE SEQUENCE [LARGE SCALE GENOMIC DNA]</scope>
    <source>
        <strain evidence="14">cv. Huhao1</strain>
        <tissue evidence="13">Leaf</tissue>
    </source>
</reference>